<comment type="caution">
    <text evidence="2">The sequence shown here is derived from an EMBL/GenBank/DDBJ whole genome shotgun (WGS) entry which is preliminary data.</text>
</comment>
<evidence type="ECO:0000313" key="3">
    <source>
        <dbReference type="Proteomes" id="UP000789901"/>
    </source>
</evidence>
<sequence>MTILIATFTKFFYLRCSSRTSLFPPCKFRCILFLPEPSTSCMDYEINEITLFYHTLSVSLGNINIIAFYLRKKNCISTCQRHRRQGSDAKSVRVQETATKHKKRANLSPVKQQHEQEQDTLQRRLARKSRPSTQANQSLLFQ</sequence>
<protein>
    <submittedName>
        <fullName evidence="2">9721_t:CDS:1</fullName>
    </submittedName>
</protein>
<organism evidence="2 3">
    <name type="scientific">Gigaspora margarita</name>
    <dbReference type="NCBI Taxonomy" id="4874"/>
    <lineage>
        <taxon>Eukaryota</taxon>
        <taxon>Fungi</taxon>
        <taxon>Fungi incertae sedis</taxon>
        <taxon>Mucoromycota</taxon>
        <taxon>Glomeromycotina</taxon>
        <taxon>Glomeromycetes</taxon>
        <taxon>Diversisporales</taxon>
        <taxon>Gigasporaceae</taxon>
        <taxon>Gigaspora</taxon>
    </lineage>
</organism>
<accession>A0ABN7UM77</accession>
<dbReference type="EMBL" id="CAJVQB010004270">
    <property type="protein sequence ID" value="CAG8631402.1"/>
    <property type="molecule type" value="Genomic_DNA"/>
</dbReference>
<feature type="region of interest" description="Disordered" evidence="1">
    <location>
        <begin position="82"/>
        <end position="142"/>
    </location>
</feature>
<evidence type="ECO:0000313" key="2">
    <source>
        <dbReference type="EMBL" id="CAG8631402.1"/>
    </source>
</evidence>
<dbReference type="Proteomes" id="UP000789901">
    <property type="component" value="Unassembled WGS sequence"/>
</dbReference>
<gene>
    <name evidence="2" type="ORF">GMARGA_LOCUS8351</name>
</gene>
<evidence type="ECO:0000256" key="1">
    <source>
        <dbReference type="SAM" id="MobiDB-lite"/>
    </source>
</evidence>
<name>A0ABN7UM77_GIGMA</name>
<feature type="compositionally biased region" description="Polar residues" evidence="1">
    <location>
        <begin position="131"/>
        <end position="142"/>
    </location>
</feature>
<proteinExistence type="predicted"/>
<keyword evidence="3" id="KW-1185">Reference proteome</keyword>
<reference evidence="2 3" key="1">
    <citation type="submission" date="2021-06" db="EMBL/GenBank/DDBJ databases">
        <authorList>
            <person name="Kallberg Y."/>
            <person name="Tangrot J."/>
            <person name="Rosling A."/>
        </authorList>
    </citation>
    <scope>NUCLEOTIDE SEQUENCE [LARGE SCALE GENOMIC DNA]</scope>
    <source>
        <strain evidence="2 3">120-4 pot B 10/14</strain>
    </source>
</reference>
<feature type="compositionally biased region" description="Basic and acidic residues" evidence="1">
    <location>
        <begin position="112"/>
        <end position="122"/>
    </location>
</feature>